<dbReference type="STRING" id="667015.Bacsa_0487"/>
<proteinExistence type="predicted"/>
<keyword evidence="1" id="KW-0732">Signal</keyword>
<evidence type="ECO:0000313" key="2">
    <source>
        <dbReference type="EMBL" id="ADY35085.1"/>
    </source>
</evidence>
<dbReference type="Proteomes" id="UP000007486">
    <property type="component" value="Chromosome"/>
</dbReference>
<feature type="chain" id="PRO_5003258863" evidence="1">
    <location>
        <begin position="32"/>
        <end position="179"/>
    </location>
</feature>
<reference evidence="2 3" key="1">
    <citation type="journal article" date="2011" name="Stand. Genomic Sci.">
        <title>Complete genome sequence of Bacteroides salanitronis type strain (BL78).</title>
        <authorList>
            <person name="Gronow S."/>
            <person name="Held B."/>
            <person name="Lucas S."/>
            <person name="Lapidus A."/>
            <person name="Del Rio T.G."/>
            <person name="Nolan M."/>
            <person name="Tice H."/>
            <person name="Deshpande S."/>
            <person name="Cheng J.F."/>
            <person name="Pitluck S."/>
            <person name="Liolios K."/>
            <person name="Pagani I."/>
            <person name="Ivanova N."/>
            <person name="Mavromatis K."/>
            <person name="Pati A."/>
            <person name="Tapia R."/>
            <person name="Han C."/>
            <person name="Goodwin L."/>
            <person name="Chen A."/>
            <person name="Palaniappan K."/>
            <person name="Land M."/>
            <person name="Hauser L."/>
            <person name="Chang Y.J."/>
            <person name="Jeffries C.D."/>
            <person name="Brambilla E.M."/>
            <person name="Rohde M."/>
            <person name="Goker M."/>
            <person name="Detter J.C."/>
            <person name="Woyke T."/>
            <person name="Bristow J."/>
            <person name="Markowitz V."/>
            <person name="Hugenholtz P."/>
            <person name="Kyrpides N.C."/>
            <person name="Klenk H.P."/>
            <person name="Eisen J.A."/>
        </authorList>
    </citation>
    <scope>NUCLEOTIDE SEQUENCE [LARGE SCALE GENOMIC DNA]</scope>
    <source>
        <strain evidence="2 3">DSM 18170</strain>
    </source>
</reference>
<keyword evidence="3" id="KW-1185">Reference proteome</keyword>
<dbReference type="EMBL" id="CP002530">
    <property type="protein sequence ID" value="ADY35085.1"/>
    <property type="molecule type" value="Genomic_DNA"/>
</dbReference>
<evidence type="ECO:0000256" key="1">
    <source>
        <dbReference type="SAM" id="SignalP"/>
    </source>
</evidence>
<organism evidence="2 3">
    <name type="scientific">Phocaeicola salanitronis (strain DSM 18170 / JCM 13657 / CCUG 60908 / BL78)</name>
    <name type="common">Bacteroides salanitronis</name>
    <dbReference type="NCBI Taxonomy" id="667015"/>
    <lineage>
        <taxon>Bacteria</taxon>
        <taxon>Pseudomonadati</taxon>
        <taxon>Bacteroidota</taxon>
        <taxon>Bacteroidia</taxon>
        <taxon>Bacteroidales</taxon>
        <taxon>Bacteroidaceae</taxon>
        <taxon>Phocaeicola</taxon>
    </lineage>
</organism>
<dbReference type="AlphaFoldDB" id="F0QZE0"/>
<sequence length="179" mass="20047">MSEALKNKGRTRNRLLALAVAVFTLSVTASAQRNTGRLSLGAGLLYRNGMDLTLAYEHETNYNNAWEFFANGYLQWKDCETCGHICPESFWRNYRTYGFGVAYKPCVVRGRNHYGNLRIGASGGSDTKRFLGGIHLGYEHNYVLRSGWVFFWQAKGDVMIKGADLLRAGVVLGVKLPVK</sequence>
<dbReference type="RefSeq" id="WP_013616545.1">
    <property type="nucleotide sequence ID" value="NC_015164.1"/>
</dbReference>
<protein>
    <submittedName>
        <fullName evidence="2">Uncharacterized protein</fullName>
    </submittedName>
</protein>
<gene>
    <name evidence="2" type="ordered locus">Bacsa_0487</name>
</gene>
<feature type="signal peptide" evidence="1">
    <location>
        <begin position="1"/>
        <end position="31"/>
    </location>
</feature>
<accession>F0QZE0</accession>
<dbReference type="HOGENOM" id="CLU_1601197_0_0_10"/>
<dbReference type="eggNOG" id="ENOG502Z9KU">
    <property type="taxonomic scope" value="Bacteria"/>
</dbReference>
<dbReference type="KEGG" id="bsa:Bacsa_0487"/>
<name>F0QZE0_PHOSB</name>
<evidence type="ECO:0000313" key="3">
    <source>
        <dbReference type="Proteomes" id="UP000007486"/>
    </source>
</evidence>